<dbReference type="PANTHER" id="PTHR28244:SF1">
    <property type="entry name" value="RNA POLYMERASE I-SPECIFIC TRANSCRIPTION INITIATION FACTOR RRN11"/>
    <property type="match status" value="1"/>
</dbReference>
<dbReference type="Pfam" id="PF04090">
    <property type="entry name" value="Rrn11"/>
    <property type="match status" value="1"/>
</dbReference>
<feature type="compositionally biased region" description="Low complexity" evidence="1">
    <location>
        <begin position="47"/>
        <end position="57"/>
    </location>
</feature>
<evidence type="ECO:0000313" key="3">
    <source>
        <dbReference type="Proteomes" id="UP001147746"/>
    </source>
</evidence>
<dbReference type="EMBL" id="JAPZBO010000002">
    <property type="protein sequence ID" value="KAJ5324797.1"/>
    <property type="molecule type" value="Genomic_DNA"/>
</dbReference>
<dbReference type="GO" id="GO:0070860">
    <property type="term" value="C:RNA polymerase I core factor complex"/>
    <property type="evidence" value="ECO:0007669"/>
    <property type="project" value="TreeGrafter"/>
</dbReference>
<dbReference type="AlphaFoldDB" id="A0A9W9U923"/>
<reference evidence="2" key="1">
    <citation type="submission" date="2022-12" db="EMBL/GenBank/DDBJ databases">
        <authorList>
            <person name="Petersen C."/>
        </authorList>
    </citation>
    <scope>NUCLEOTIDE SEQUENCE</scope>
    <source>
        <strain evidence="2">IBT 21472</strain>
    </source>
</reference>
<proteinExistence type="predicted"/>
<evidence type="ECO:0000313" key="2">
    <source>
        <dbReference type="EMBL" id="KAJ5324797.1"/>
    </source>
</evidence>
<name>A0A9W9U923_9EURO</name>
<dbReference type="GO" id="GO:0017025">
    <property type="term" value="F:TBP-class protein binding"/>
    <property type="evidence" value="ECO:0007669"/>
    <property type="project" value="TreeGrafter"/>
</dbReference>
<evidence type="ECO:0000256" key="1">
    <source>
        <dbReference type="SAM" id="MobiDB-lite"/>
    </source>
</evidence>
<dbReference type="GO" id="GO:0042790">
    <property type="term" value="P:nucleolar large rRNA transcription by RNA polymerase I"/>
    <property type="evidence" value="ECO:0007669"/>
    <property type="project" value="TreeGrafter"/>
</dbReference>
<dbReference type="GO" id="GO:0001164">
    <property type="term" value="F:RNA polymerase I core promoter sequence-specific DNA binding"/>
    <property type="evidence" value="ECO:0007669"/>
    <property type="project" value="InterPro"/>
</dbReference>
<dbReference type="InterPro" id="IPR007224">
    <property type="entry name" value="TIF_Rrn11"/>
</dbReference>
<feature type="region of interest" description="Disordered" evidence="1">
    <location>
        <begin position="425"/>
        <end position="483"/>
    </location>
</feature>
<gene>
    <name evidence="2" type="ORF">N7476_003397</name>
</gene>
<dbReference type="Proteomes" id="UP001147746">
    <property type="component" value="Unassembled WGS sequence"/>
</dbReference>
<reference evidence="2" key="2">
    <citation type="journal article" date="2023" name="IMA Fungus">
        <title>Comparative genomic study of the Penicillium genus elucidates a diverse pangenome and 15 lateral gene transfer events.</title>
        <authorList>
            <person name="Petersen C."/>
            <person name="Sorensen T."/>
            <person name="Nielsen M.R."/>
            <person name="Sondergaard T.E."/>
            <person name="Sorensen J.L."/>
            <person name="Fitzpatrick D.A."/>
            <person name="Frisvad J.C."/>
            <person name="Nielsen K.L."/>
        </authorList>
    </citation>
    <scope>NUCLEOTIDE SEQUENCE</scope>
    <source>
        <strain evidence="2">IBT 21472</strain>
    </source>
</reference>
<organism evidence="2 3">
    <name type="scientific">Penicillium atrosanguineum</name>
    <dbReference type="NCBI Taxonomy" id="1132637"/>
    <lineage>
        <taxon>Eukaryota</taxon>
        <taxon>Fungi</taxon>
        <taxon>Dikarya</taxon>
        <taxon>Ascomycota</taxon>
        <taxon>Pezizomycotina</taxon>
        <taxon>Eurotiomycetes</taxon>
        <taxon>Eurotiomycetidae</taxon>
        <taxon>Eurotiales</taxon>
        <taxon>Aspergillaceae</taxon>
        <taxon>Penicillium</taxon>
    </lineage>
</organism>
<dbReference type="GO" id="GO:0001181">
    <property type="term" value="F:RNA polymerase I general transcription initiation factor activity"/>
    <property type="evidence" value="ECO:0007669"/>
    <property type="project" value="InterPro"/>
</dbReference>
<feature type="compositionally biased region" description="Basic and acidic residues" evidence="1">
    <location>
        <begin position="24"/>
        <end position="37"/>
    </location>
</feature>
<sequence>MAPRLAASNFALPLPTWAQPASIRSEHYDRKRKKSDDWTDETEGDTTDAASVADSAAPDPPLTLTPNESHQYRIAGLSSNQELPSGNFPHAPGYDKDYVFIRRNLPGQLLGSLPYLDVPLYPPQSAALQGNIRLQHLSALTAILHRSLLHGDYTRAGRAWGLLLRDGIRGMPLDIRAQGRWGIGAEILLRRGQSESLENADNRTPNSLGDHDSASPFTKKGFAEAKEYYERLILNHPFSKPHPNSISALHFYPAMFGLWIYVTQEESKMARKNVLERDLSVEEPSDGEDSENDMERREAAKRYTITAAVRAKELEQAQLIATRMDTLLGSPPYADSPQLLELRGMVSLWIGDLIVTSLPRLIEDSVDNTDKMTNNSAPGSLEARRAQRLAMEQKQSEVDKAKEFLEKAKDRGRYVAINLEHFHIHESSSPSPSPSPPPSPIDLVDASSPTHLSDDFSSDGPPNAPSVDSRSGTSPGDLMDDGE</sequence>
<feature type="region of interest" description="Disordered" evidence="1">
    <location>
        <begin position="21"/>
        <end position="67"/>
    </location>
</feature>
<protein>
    <submittedName>
        <fullName evidence="2">Uncharacterized protein</fullName>
    </submittedName>
</protein>
<comment type="caution">
    <text evidence="2">The sequence shown here is derived from an EMBL/GenBank/DDBJ whole genome shotgun (WGS) entry which is preliminary data.</text>
</comment>
<accession>A0A9W9U923</accession>
<feature type="compositionally biased region" description="Polar residues" evidence="1">
    <location>
        <begin position="196"/>
        <end position="207"/>
    </location>
</feature>
<dbReference type="PANTHER" id="PTHR28244">
    <property type="entry name" value="RNA POLYMERASE I-SPECIFIC TRANSCRIPTION INITIATION FACTOR RRN11"/>
    <property type="match status" value="1"/>
</dbReference>
<feature type="region of interest" description="Disordered" evidence="1">
    <location>
        <begin position="196"/>
        <end position="216"/>
    </location>
</feature>
<feature type="compositionally biased region" description="Pro residues" evidence="1">
    <location>
        <begin position="431"/>
        <end position="440"/>
    </location>
</feature>
<dbReference type="InterPro" id="IPR053029">
    <property type="entry name" value="RNA_pol_I-specific_init_factor"/>
</dbReference>
<keyword evidence="3" id="KW-1185">Reference proteome</keyword>